<dbReference type="FunFam" id="3.30.390.30:FF:000001">
    <property type="entry name" value="Dihydrolipoyl dehydrogenase"/>
    <property type="match status" value="1"/>
</dbReference>
<comment type="similarity">
    <text evidence="1">Belongs to the class-I pyridine nucleotide-disulfide oxidoreductase family.</text>
</comment>
<evidence type="ECO:0000256" key="6">
    <source>
        <dbReference type="PIRSR" id="PIRSR000350-3"/>
    </source>
</evidence>
<dbReference type="InterPro" id="IPR001100">
    <property type="entry name" value="Pyr_nuc-diS_OxRdtase"/>
</dbReference>
<keyword evidence="3 6" id="KW-0274">FAD</keyword>
<feature type="domain" description="Pyridine nucleotide-disulphide oxidoreductase dimerisation" evidence="8">
    <location>
        <begin position="353"/>
        <end position="460"/>
    </location>
</feature>
<dbReference type="OrthoDB" id="361797at2759"/>
<evidence type="ECO:0000256" key="4">
    <source>
        <dbReference type="ARBA" id="ARBA00023002"/>
    </source>
</evidence>
<keyword evidence="6" id="KW-0547">Nucleotide-binding</keyword>
<dbReference type="InterPro" id="IPR023753">
    <property type="entry name" value="FAD/NAD-binding_dom"/>
</dbReference>
<proteinExistence type="inferred from homology"/>
<dbReference type="PIRSF" id="PIRSF000350">
    <property type="entry name" value="Mercury_reductase_MerA"/>
    <property type="match status" value="1"/>
</dbReference>
<feature type="binding site" evidence="6">
    <location>
        <begin position="182"/>
        <end position="189"/>
    </location>
    <ligand>
        <name>NAD(+)</name>
        <dbReference type="ChEBI" id="CHEBI:57540"/>
    </ligand>
</feature>
<dbReference type="SUPFAM" id="SSF55424">
    <property type="entry name" value="FAD/NAD-linked reductases, dimerisation (C-terminal) domain"/>
    <property type="match status" value="1"/>
</dbReference>
<keyword evidence="4" id="KW-0560">Oxidoreductase</keyword>
<comment type="cofactor">
    <cofactor evidence="6">
        <name>FAD</name>
        <dbReference type="ChEBI" id="CHEBI:57692"/>
    </cofactor>
    <text evidence="6">Binds 1 FAD per subunit.</text>
</comment>
<dbReference type="InterPro" id="IPR036188">
    <property type="entry name" value="FAD/NAD-bd_sf"/>
</dbReference>
<feature type="active site" description="Proton acceptor" evidence="5">
    <location>
        <position position="453"/>
    </location>
</feature>
<dbReference type="PANTHER" id="PTHR43014:SF2">
    <property type="entry name" value="MERCURIC REDUCTASE"/>
    <property type="match status" value="1"/>
</dbReference>
<dbReference type="AlphaFoldDB" id="A0A8K0SVM4"/>
<protein>
    <recommendedName>
        <fullName evidence="12">FAD/NAD(P)-binding domain-containing protein</fullName>
    </recommendedName>
</protein>
<comment type="caution">
    <text evidence="10">The sequence shown here is derived from an EMBL/GenBank/DDBJ whole genome shotgun (WGS) entry which is preliminary data.</text>
</comment>
<feature type="domain" description="FAD/NAD(P)-binding" evidence="9">
    <location>
        <begin position="9"/>
        <end position="330"/>
    </location>
</feature>
<name>A0A8K0SVM4_9HYPO</name>
<feature type="binding site" evidence="6">
    <location>
        <position position="55"/>
    </location>
    <ligand>
        <name>FAD</name>
        <dbReference type="ChEBI" id="CHEBI:57692"/>
    </ligand>
</feature>
<evidence type="ECO:0000259" key="8">
    <source>
        <dbReference type="Pfam" id="PF02852"/>
    </source>
</evidence>
<dbReference type="PRINTS" id="PR00411">
    <property type="entry name" value="PNDRDTASEI"/>
</dbReference>
<accession>A0A8K0SVM4</accession>
<sequence length="472" mass="49980">MEKVPEKYDYISIGSGEAGRSVAWSLSANLGMKCVVVERSHITGSCPSVACLPSKSFLHAAHTNHEYHSLFPSAHPASPNKLDMSIVKKRKDNMIYGPQGLVDLVQAGFDTKGTEIILGTGKFVGPKLIEVNGRLLTADYINISTGSRAFVDQSIPGLAEAAMTHIELLDIEVLPSHLIILGGGYIGTEFAQAFRRFGSEVTVVQRQEQILPGQDKDMVDQLTGILQDEGVKVLTSTTITAVTGTSGSTVTVELTSADGGKALGTIEGSHLLVATGRTPNTDNMGLELAGVKLTANGHVAVDEQLGTSAQGVYASGDCAGSPHFTHIAYDDHRVIYSHITGSPRPNGTLGRQVANVLFTSPELATVGLTEREAQAKGIPYRLVKAPMAHFLRARTLGPEATRGLAKALIEEDGEKILGFTILGPGAGELLPVVQLAMKLGASYEEVKNLPIAHPSLSEDLAIALFSQVSSKK</sequence>
<dbReference type="InterPro" id="IPR004099">
    <property type="entry name" value="Pyr_nucl-diS_OxRdtase_dimer"/>
</dbReference>
<reference evidence="10" key="1">
    <citation type="journal article" date="2021" name="Nat. Commun.">
        <title>Genetic determinants of endophytism in the Arabidopsis root mycobiome.</title>
        <authorList>
            <person name="Mesny F."/>
            <person name="Miyauchi S."/>
            <person name="Thiergart T."/>
            <person name="Pickel B."/>
            <person name="Atanasova L."/>
            <person name="Karlsson M."/>
            <person name="Huettel B."/>
            <person name="Barry K.W."/>
            <person name="Haridas S."/>
            <person name="Chen C."/>
            <person name="Bauer D."/>
            <person name="Andreopoulos W."/>
            <person name="Pangilinan J."/>
            <person name="LaButti K."/>
            <person name="Riley R."/>
            <person name="Lipzen A."/>
            <person name="Clum A."/>
            <person name="Drula E."/>
            <person name="Henrissat B."/>
            <person name="Kohler A."/>
            <person name="Grigoriev I.V."/>
            <person name="Martin F.M."/>
            <person name="Hacquard S."/>
        </authorList>
    </citation>
    <scope>NUCLEOTIDE SEQUENCE</scope>
    <source>
        <strain evidence="10">MPI-CAGE-CH-0235</strain>
    </source>
</reference>
<evidence type="ECO:0000256" key="2">
    <source>
        <dbReference type="ARBA" id="ARBA00022630"/>
    </source>
</evidence>
<keyword evidence="11" id="KW-1185">Reference proteome</keyword>
<dbReference type="Proteomes" id="UP000813444">
    <property type="component" value="Unassembled WGS sequence"/>
</dbReference>
<feature type="binding site" evidence="6">
    <location>
        <position position="276"/>
    </location>
    <ligand>
        <name>NAD(+)</name>
        <dbReference type="ChEBI" id="CHEBI:57540"/>
    </ligand>
</feature>
<dbReference type="GO" id="GO:0003955">
    <property type="term" value="F:NAD(P)H dehydrogenase (quinone) activity"/>
    <property type="evidence" value="ECO:0007669"/>
    <property type="project" value="TreeGrafter"/>
</dbReference>
<dbReference type="EMBL" id="JAGPNK010000003">
    <property type="protein sequence ID" value="KAH7324222.1"/>
    <property type="molecule type" value="Genomic_DNA"/>
</dbReference>
<dbReference type="SUPFAM" id="SSF51905">
    <property type="entry name" value="FAD/NAD(P)-binding domain"/>
    <property type="match status" value="1"/>
</dbReference>
<organism evidence="10 11">
    <name type="scientific">Stachybotrys elegans</name>
    <dbReference type="NCBI Taxonomy" id="80388"/>
    <lineage>
        <taxon>Eukaryota</taxon>
        <taxon>Fungi</taxon>
        <taxon>Dikarya</taxon>
        <taxon>Ascomycota</taxon>
        <taxon>Pezizomycotina</taxon>
        <taxon>Sordariomycetes</taxon>
        <taxon>Hypocreomycetidae</taxon>
        <taxon>Hypocreales</taxon>
        <taxon>Stachybotryaceae</taxon>
        <taxon>Stachybotrys</taxon>
    </lineage>
</organism>
<dbReference type="Pfam" id="PF02852">
    <property type="entry name" value="Pyr_redox_dim"/>
    <property type="match status" value="1"/>
</dbReference>
<dbReference type="Gene3D" id="3.50.50.60">
    <property type="entry name" value="FAD/NAD(P)-binding domain"/>
    <property type="match status" value="2"/>
</dbReference>
<evidence type="ECO:0000259" key="9">
    <source>
        <dbReference type="Pfam" id="PF07992"/>
    </source>
</evidence>
<evidence type="ECO:0000313" key="10">
    <source>
        <dbReference type="EMBL" id="KAH7324222.1"/>
    </source>
</evidence>
<dbReference type="Pfam" id="PF07992">
    <property type="entry name" value="Pyr_redox_2"/>
    <property type="match status" value="1"/>
</dbReference>
<dbReference type="PRINTS" id="PR00368">
    <property type="entry name" value="FADPNR"/>
</dbReference>
<feature type="binding site" evidence="6">
    <location>
        <position position="317"/>
    </location>
    <ligand>
        <name>FAD</name>
        <dbReference type="ChEBI" id="CHEBI:57692"/>
    </ligand>
</feature>
<evidence type="ECO:0000256" key="3">
    <source>
        <dbReference type="ARBA" id="ARBA00022827"/>
    </source>
</evidence>
<gene>
    <name evidence="10" type="ORF">B0I35DRAFT_348021</name>
</gene>
<dbReference type="GO" id="GO:0050660">
    <property type="term" value="F:flavin adenine dinucleotide binding"/>
    <property type="evidence" value="ECO:0007669"/>
    <property type="project" value="TreeGrafter"/>
</dbReference>
<dbReference type="GO" id="GO:0005759">
    <property type="term" value="C:mitochondrial matrix"/>
    <property type="evidence" value="ECO:0007669"/>
    <property type="project" value="UniProtKB-ARBA"/>
</dbReference>
<evidence type="ECO:0000313" key="11">
    <source>
        <dbReference type="Proteomes" id="UP000813444"/>
    </source>
</evidence>
<dbReference type="InterPro" id="IPR016156">
    <property type="entry name" value="FAD/NAD-linked_Rdtase_dimer_sf"/>
</dbReference>
<evidence type="ECO:0000256" key="1">
    <source>
        <dbReference type="ARBA" id="ARBA00007532"/>
    </source>
</evidence>
<evidence type="ECO:0008006" key="12">
    <source>
        <dbReference type="Google" id="ProtNLM"/>
    </source>
</evidence>
<keyword evidence="2" id="KW-0285">Flavoprotein</keyword>
<dbReference type="PANTHER" id="PTHR43014">
    <property type="entry name" value="MERCURIC REDUCTASE"/>
    <property type="match status" value="1"/>
</dbReference>
<feature type="binding site" evidence="6">
    <location>
        <begin position="145"/>
        <end position="147"/>
    </location>
    <ligand>
        <name>FAD</name>
        <dbReference type="ChEBI" id="CHEBI:57692"/>
    </ligand>
</feature>
<evidence type="ECO:0000256" key="7">
    <source>
        <dbReference type="PIRSR" id="PIRSR000350-4"/>
    </source>
</evidence>
<feature type="disulfide bond" description="Redox-active" evidence="7">
    <location>
        <begin position="46"/>
        <end position="51"/>
    </location>
</feature>
<dbReference type="Gene3D" id="3.30.390.30">
    <property type="match status" value="1"/>
</dbReference>
<keyword evidence="6" id="KW-0520">NAD</keyword>
<evidence type="ECO:0000256" key="5">
    <source>
        <dbReference type="PIRSR" id="PIRSR000350-2"/>
    </source>
</evidence>
<feature type="binding site" evidence="6">
    <location>
        <position position="121"/>
    </location>
    <ligand>
        <name>FAD</name>
        <dbReference type="ChEBI" id="CHEBI:57692"/>
    </ligand>
</feature>